<organism evidence="2">
    <name type="scientific">Cacopsylla melanoneura</name>
    <dbReference type="NCBI Taxonomy" id="428564"/>
    <lineage>
        <taxon>Eukaryota</taxon>
        <taxon>Metazoa</taxon>
        <taxon>Ecdysozoa</taxon>
        <taxon>Arthropoda</taxon>
        <taxon>Hexapoda</taxon>
        <taxon>Insecta</taxon>
        <taxon>Pterygota</taxon>
        <taxon>Neoptera</taxon>
        <taxon>Paraneoptera</taxon>
        <taxon>Hemiptera</taxon>
        <taxon>Sternorrhyncha</taxon>
        <taxon>Psylloidea</taxon>
        <taxon>Psyllidae</taxon>
        <taxon>Psyllinae</taxon>
        <taxon>Cacopsylla</taxon>
    </lineage>
</organism>
<dbReference type="EMBL" id="HBUF01066083">
    <property type="protein sequence ID" value="CAG6627683.1"/>
    <property type="molecule type" value="Transcribed_RNA"/>
</dbReference>
<sequence>MMSHVPKSLPIITSTPTVISSTDIFLEKVEHETELKENLIPKNIMSHVPKSLPIITSTPTIISSTDIFQNNISRSFEPKFKPLPPQDEASIDIFDLFNNLGEPNFMKNPQKMDITNVNTTSSDTKFNVIETITLSTATTPLPITTIPTTVSITSTTTNMTKPRLVRGRGSLKTNKIDGNSTDTTTSIKSRRPVKITSKNETFESGAKVESSENSNDSAFDTRQHKRKYPRPARKHYGSDQDKSESSLSFENSKTSNKMVHKDSYDFRPSRTFTRESTTNNPVTTGPEPAANRVTVKPIQSIERVKIKNQIKEKLENSTKRYQANLSKIKGLYNHKNNSDLLERRLKNKERLLSRFSSSTVEPSSIESSTESEE</sequence>
<feature type="compositionally biased region" description="Polar residues" evidence="1">
    <location>
        <begin position="270"/>
        <end position="283"/>
    </location>
</feature>
<name>A0A8D8Q9H4_9HEMI</name>
<feature type="compositionally biased region" description="Basic and acidic residues" evidence="1">
    <location>
        <begin position="259"/>
        <end position="268"/>
    </location>
</feature>
<feature type="compositionally biased region" description="Polar residues" evidence="1">
    <location>
        <begin position="211"/>
        <end position="220"/>
    </location>
</feature>
<dbReference type="AlphaFoldDB" id="A0A8D8Q9H4"/>
<reference evidence="2" key="1">
    <citation type="submission" date="2021-05" db="EMBL/GenBank/DDBJ databases">
        <authorList>
            <person name="Alioto T."/>
            <person name="Alioto T."/>
            <person name="Gomez Garrido J."/>
        </authorList>
    </citation>
    <scope>NUCLEOTIDE SEQUENCE</scope>
</reference>
<protein>
    <submittedName>
        <fullName evidence="2">Uncharacterized protein</fullName>
    </submittedName>
</protein>
<feature type="compositionally biased region" description="Polar residues" evidence="1">
    <location>
        <begin position="171"/>
        <end position="187"/>
    </location>
</feature>
<feature type="region of interest" description="Disordered" evidence="1">
    <location>
        <begin position="157"/>
        <end position="289"/>
    </location>
</feature>
<feature type="region of interest" description="Disordered" evidence="1">
    <location>
        <begin position="353"/>
        <end position="373"/>
    </location>
</feature>
<accession>A0A8D8Q9H4</accession>
<feature type="compositionally biased region" description="Polar residues" evidence="1">
    <location>
        <begin position="245"/>
        <end position="257"/>
    </location>
</feature>
<evidence type="ECO:0000256" key="1">
    <source>
        <dbReference type="SAM" id="MobiDB-lite"/>
    </source>
</evidence>
<feature type="compositionally biased region" description="Basic residues" evidence="1">
    <location>
        <begin position="223"/>
        <end position="235"/>
    </location>
</feature>
<evidence type="ECO:0000313" key="2">
    <source>
        <dbReference type="EMBL" id="CAG6627683.1"/>
    </source>
</evidence>
<proteinExistence type="predicted"/>